<evidence type="ECO:0000313" key="2">
    <source>
        <dbReference type="Proteomes" id="UP000192360"/>
    </source>
</evidence>
<gene>
    <name evidence="1" type="ORF">SAMN05660703_2398</name>
</gene>
<sequence>MTSTKSHKIILFDGVCNLCNSSIQLVIKHDKNDMYRFAALQSETGKKMTAERNIDTSQVDSIILIEPGIAYYTKSTAALKVGKTFGGLWSLLAVFEWLPEGFRNMVYDYIAKNRYKWYGKKDACMIPTPELRAKFLD</sequence>
<dbReference type="OrthoDB" id="9785438at2"/>
<name>A0A1W2BGQ1_9FLAO</name>
<dbReference type="PANTHER" id="PTHR33639:SF2">
    <property type="entry name" value="DUF393 DOMAIN-CONTAINING PROTEIN"/>
    <property type="match status" value="1"/>
</dbReference>
<dbReference type="InterPro" id="IPR007263">
    <property type="entry name" value="DCC1-like"/>
</dbReference>
<proteinExistence type="predicted"/>
<keyword evidence="2" id="KW-1185">Reference proteome</keyword>
<dbReference type="PANTHER" id="PTHR33639">
    <property type="entry name" value="THIOL-DISULFIDE OXIDOREDUCTASE DCC"/>
    <property type="match status" value="1"/>
</dbReference>
<dbReference type="Proteomes" id="UP000192360">
    <property type="component" value="Unassembled WGS sequence"/>
</dbReference>
<reference evidence="1 2" key="1">
    <citation type="submission" date="2017-04" db="EMBL/GenBank/DDBJ databases">
        <authorList>
            <person name="Afonso C.L."/>
            <person name="Miller P.J."/>
            <person name="Scott M.A."/>
            <person name="Spackman E."/>
            <person name="Goraichik I."/>
            <person name="Dimitrov K.M."/>
            <person name="Suarez D.L."/>
            <person name="Swayne D.E."/>
        </authorList>
    </citation>
    <scope>NUCLEOTIDE SEQUENCE [LARGE SCALE GENOMIC DNA]</scope>
    <source>
        <strain evidence="1 2">DSM 21164</strain>
    </source>
</reference>
<dbReference type="Pfam" id="PF04134">
    <property type="entry name" value="DCC1-like"/>
    <property type="match status" value="1"/>
</dbReference>
<organism evidence="1 2">
    <name type="scientific">Cellulophaga tyrosinoxydans</name>
    <dbReference type="NCBI Taxonomy" id="504486"/>
    <lineage>
        <taxon>Bacteria</taxon>
        <taxon>Pseudomonadati</taxon>
        <taxon>Bacteroidota</taxon>
        <taxon>Flavobacteriia</taxon>
        <taxon>Flavobacteriales</taxon>
        <taxon>Flavobacteriaceae</taxon>
        <taxon>Cellulophaga</taxon>
    </lineage>
</organism>
<evidence type="ECO:0000313" key="1">
    <source>
        <dbReference type="EMBL" id="SMC72133.1"/>
    </source>
</evidence>
<dbReference type="RefSeq" id="WP_084061730.1">
    <property type="nucleotide sequence ID" value="NZ_FWXO01000004.1"/>
</dbReference>
<dbReference type="EMBL" id="FWXO01000004">
    <property type="protein sequence ID" value="SMC72133.1"/>
    <property type="molecule type" value="Genomic_DNA"/>
</dbReference>
<dbReference type="InterPro" id="IPR052927">
    <property type="entry name" value="DCC_oxidoreductase"/>
</dbReference>
<dbReference type="GO" id="GO:0015035">
    <property type="term" value="F:protein-disulfide reductase activity"/>
    <property type="evidence" value="ECO:0007669"/>
    <property type="project" value="InterPro"/>
</dbReference>
<dbReference type="AlphaFoldDB" id="A0A1W2BGQ1"/>
<protein>
    <submittedName>
        <fullName evidence="1">Predicted thiol-disulfide oxidoreductase YuxK, DCC family</fullName>
    </submittedName>
</protein>
<dbReference type="STRING" id="504486.SAMN05660703_2398"/>
<accession>A0A1W2BGQ1</accession>